<gene>
    <name evidence="5" type="ORF">SAMN02982919_01152</name>
</gene>
<name>A0A1H9IKI6_9BURK</name>
<dbReference type="Gene3D" id="3.30.160.390">
    <property type="entry name" value="Integrase, DNA-binding domain"/>
    <property type="match status" value="1"/>
</dbReference>
<feature type="region of interest" description="Disordered" evidence="3">
    <location>
        <begin position="1"/>
        <end position="27"/>
    </location>
</feature>
<dbReference type="InterPro" id="IPR025166">
    <property type="entry name" value="Integrase_DNA_bind_dom"/>
</dbReference>
<dbReference type="STRING" id="180197.SAMN02982919_01152"/>
<dbReference type="RefSeq" id="WP_091454181.1">
    <property type="nucleotide sequence ID" value="NZ_FOGD01000002.1"/>
</dbReference>
<dbReference type="EMBL" id="FOGD01000002">
    <property type="protein sequence ID" value="SEQ75241.1"/>
    <property type="molecule type" value="Genomic_DNA"/>
</dbReference>
<dbReference type="Pfam" id="PF13356">
    <property type="entry name" value="Arm-DNA-bind_3"/>
    <property type="match status" value="1"/>
</dbReference>
<evidence type="ECO:0000256" key="3">
    <source>
        <dbReference type="SAM" id="MobiDB-lite"/>
    </source>
</evidence>
<evidence type="ECO:0000259" key="4">
    <source>
        <dbReference type="Pfam" id="PF13356"/>
    </source>
</evidence>
<dbReference type="Proteomes" id="UP000199766">
    <property type="component" value="Unassembled WGS sequence"/>
</dbReference>
<accession>A0A1H9IKI6</accession>
<evidence type="ECO:0000313" key="6">
    <source>
        <dbReference type="Proteomes" id="UP000199766"/>
    </source>
</evidence>
<sequence>MALNDTFIKNSTKHSGKPAGDKHSDGGGMFLHVKAAGKYWRMDYAIHGKRKTLSIGVYPAVSLAQARKARDDAKAQLAQGVDPSTAKREAKATSASAAQNTFEAVALAWLKSTSAKRTQPVACTLLWRNTSRRTRSNTHD</sequence>
<protein>
    <recommendedName>
        <fullName evidence="4">Integrase DNA-binding domain-containing protein</fullName>
    </recommendedName>
</protein>
<organism evidence="5 6">
    <name type="scientific">Giesbergeria anulus</name>
    <dbReference type="NCBI Taxonomy" id="180197"/>
    <lineage>
        <taxon>Bacteria</taxon>
        <taxon>Pseudomonadati</taxon>
        <taxon>Pseudomonadota</taxon>
        <taxon>Betaproteobacteria</taxon>
        <taxon>Burkholderiales</taxon>
        <taxon>Comamonadaceae</taxon>
        <taxon>Giesbergeria</taxon>
    </lineage>
</organism>
<keyword evidence="2" id="KW-0229">DNA integration</keyword>
<feature type="domain" description="Integrase DNA-binding" evidence="4">
    <location>
        <begin position="3"/>
        <end position="90"/>
    </location>
</feature>
<evidence type="ECO:0000256" key="2">
    <source>
        <dbReference type="ARBA" id="ARBA00022908"/>
    </source>
</evidence>
<dbReference type="GO" id="GO:0015074">
    <property type="term" value="P:DNA integration"/>
    <property type="evidence" value="ECO:0007669"/>
    <property type="project" value="UniProtKB-KW"/>
</dbReference>
<proteinExistence type="inferred from homology"/>
<dbReference type="AlphaFoldDB" id="A0A1H9IKI6"/>
<reference evidence="5 6" key="1">
    <citation type="submission" date="2016-10" db="EMBL/GenBank/DDBJ databases">
        <authorList>
            <person name="de Groot N.N."/>
        </authorList>
    </citation>
    <scope>NUCLEOTIDE SEQUENCE [LARGE SCALE GENOMIC DNA]</scope>
    <source>
        <strain evidence="5 6">ATCC 35958</strain>
    </source>
</reference>
<dbReference type="PANTHER" id="PTHR30629:SF2">
    <property type="entry name" value="PROPHAGE INTEGRASE INTS-RELATED"/>
    <property type="match status" value="1"/>
</dbReference>
<keyword evidence="6" id="KW-1185">Reference proteome</keyword>
<evidence type="ECO:0000313" key="5">
    <source>
        <dbReference type="EMBL" id="SEQ75241.1"/>
    </source>
</evidence>
<dbReference type="PANTHER" id="PTHR30629">
    <property type="entry name" value="PROPHAGE INTEGRASE"/>
    <property type="match status" value="1"/>
</dbReference>
<dbReference type="OrthoDB" id="9775880at2"/>
<evidence type="ECO:0000256" key="1">
    <source>
        <dbReference type="ARBA" id="ARBA00008857"/>
    </source>
</evidence>
<comment type="similarity">
    <text evidence="1">Belongs to the 'phage' integrase family.</text>
</comment>
<feature type="region of interest" description="Disordered" evidence="3">
    <location>
        <begin position="74"/>
        <end position="97"/>
    </location>
</feature>
<dbReference type="InterPro" id="IPR050808">
    <property type="entry name" value="Phage_Integrase"/>
</dbReference>
<dbReference type="InterPro" id="IPR038488">
    <property type="entry name" value="Integrase_DNA-bd_sf"/>
</dbReference>